<evidence type="ECO:0000313" key="2">
    <source>
        <dbReference type="Proteomes" id="UP000030321"/>
    </source>
</evidence>
<protein>
    <submittedName>
        <fullName evidence="1">ThiJ/PfpI family protein</fullName>
    </submittedName>
</protein>
<dbReference type="RefSeq" id="WP_274518313.1">
    <property type="nucleotide sequence ID" value="NZ_BBPA01000002.1"/>
</dbReference>
<proteinExistence type="predicted"/>
<dbReference type="SUPFAM" id="SSF52317">
    <property type="entry name" value="Class I glutamine amidotransferase-like"/>
    <property type="match status" value="1"/>
</dbReference>
<dbReference type="Gene3D" id="3.40.50.880">
    <property type="match status" value="1"/>
</dbReference>
<name>A0A0A1VP82_MICAE</name>
<dbReference type="InterPro" id="IPR029062">
    <property type="entry name" value="Class_I_gatase-like"/>
</dbReference>
<gene>
    <name evidence="1" type="ORF">N44_00657</name>
</gene>
<comment type="caution">
    <text evidence="1">The sequence shown here is derived from an EMBL/GenBank/DDBJ whole genome shotgun (WGS) entry which is preliminary data.</text>
</comment>
<reference evidence="2" key="1">
    <citation type="journal article" date="2015" name="Genome">
        <title>Whole Genome Sequence of the Non-Microcystin-Producing Microcystis aeruginosa Strain NIES-44.</title>
        <authorList>
            <person name="Okano K."/>
            <person name="Miyata N."/>
            <person name="Ozaki Y."/>
        </authorList>
    </citation>
    <scope>NUCLEOTIDE SEQUENCE [LARGE SCALE GENOMIC DNA]</scope>
    <source>
        <strain evidence="2">NIES-44</strain>
    </source>
</reference>
<organism evidence="1 2">
    <name type="scientific">Microcystis aeruginosa NIES-44</name>
    <dbReference type="NCBI Taxonomy" id="449439"/>
    <lineage>
        <taxon>Bacteria</taxon>
        <taxon>Bacillati</taxon>
        <taxon>Cyanobacteriota</taxon>
        <taxon>Cyanophyceae</taxon>
        <taxon>Oscillatoriophycideae</taxon>
        <taxon>Chroococcales</taxon>
        <taxon>Microcystaceae</taxon>
        <taxon>Microcystis</taxon>
    </lineage>
</organism>
<accession>A0A0A1VP82</accession>
<dbReference type="AlphaFoldDB" id="A0A0A1VP82"/>
<sequence>MRTAVHDFEGYQTYGEKIGHNCTLNATFDEINSENYDALLICPK</sequence>
<dbReference type="EMBL" id="BBPA01000002">
    <property type="protein sequence ID" value="GAL91288.1"/>
    <property type="molecule type" value="Genomic_DNA"/>
</dbReference>
<dbReference type="Proteomes" id="UP000030321">
    <property type="component" value="Unassembled WGS sequence"/>
</dbReference>
<evidence type="ECO:0000313" key="1">
    <source>
        <dbReference type="EMBL" id="GAL91288.1"/>
    </source>
</evidence>